<feature type="compositionally biased region" description="Basic and acidic residues" evidence="1">
    <location>
        <begin position="326"/>
        <end position="344"/>
    </location>
</feature>
<organism evidence="4">
    <name type="scientific">Drosophila rhopaloa</name>
    <name type="common">Fruit fly</name>
    <dbReference type="NCBI Taxonomy" id="1041015"/>
    <lineage>
        <taxon>Eukaryota</taxon>
        <taxon>Metazoa</taxon>
        <taxon>Ecdysozoa</taxon>
        <taxon>Arthropoda</taxon>
        <taxon>Hexapoda</taxon>
        <taxon>Insecta</taxon>
        <taxon>Pterygota</taxon>
        <taxon>Neoptera</taxon>
        <taxon>Endopterygota</taxon>
        <taxon>Diptera</taxon>
        <taxon>Brachycera</taxon>
        <taxon>Muscomorpha</taxon>
        <taxon>Ephydroidea</taxon>
        <taxon>Drosophilidae</taxon>
        <taxon>Drosophila</taxon>
        <taxon>Sophophora</taxon>
    </lineage>
</organism>
<reference evidence="2" key="3">
    <citation type="submission" date="2025-05" db="UniProtKB">
        <authorList>
            <consortium name="EnsemblMetazoa"/>
        </authorList>
    </citation>
    <scope>IDENTIFICATION</scope>
</reference>
<sequence>MDEEDIDYLPRPNTNSLSVPNDPAMLAVYELYNPPLHVNRTILSEHNRDTFAEVLNNPSHLPTLAELCVRELARSGGTHMAVAAVREDPLKMRIHYDSLDVNLPLRECYYVEDESYWKRVVLAKSSDTCLSLKKLHEYEWRRKGLSLKYVELVEACPAALWPEQEMTELAELIQDQVRSMDIRHLQSLTEFAFRRKGNDDDDDTEPDISSEESGGMEISSDEPMTPDDGEEEGEEEEDEGGTETSHSSKKRVIGFSTKWNVEISDDEDSSGNERRKRRQDRNAARQRLRDLKATKQAEHEQRKLRRFEKQRPKDPEPRRKRKRKQRIEGAFDIRVEPEPDDHEDKVMDKRNKLKYLKQLQQQKYPEDDCWHIDLSFVRHFVNLVSLNLEFLGPALGREYHKRHVLFSVKDMVRLSRGLVALQQLQIFRLRNSRLNSFKLYPLCRALHVLPLLEVVDFGYDQITGDCGPELGMLLDRPSMLKTLELEYNRLDVRAMAAIGEALQRPSLKRLEYLGLAHNKMSGNALTILCNRIKGTEHVEELNVSGIEANPRIVVDEIGDLLRHHDPLRRLKMATIPVGSKMGINLICALSGNMKITHFDCRDCDLDEDEELDADLVVRRNIFMNENSYISDTDRFPTTADVVEFAKTLKHPMVQKIEEDMAKRDECFQHYPPPTPSVHSMMHQSVVAEESDYDMWHVFGTTTKRVTRDTASLGELDHKSSSASVPNKEPFRYEPNNFDLEEFREHVYQPGPANRHSYLVKQRNSLI</sequence>
<feature type="compositionally biased region" description="Basic and acidic residues" evidence="1">
    <location>
        <begin position="280"/>
        <end position="317"/>
    </location>
</feature>
<evidence type="ECO:0000313" key="3">
    <source>
        <dbReference type="Proteomes" id="UP001652680"/>
    </source>
</evidence>
<dbReference type="GeneID" id="108039957"/>
<feature type="compositionally biased region" description="Low complexity" evidence="1">
    <location>
        <begin position="211"/>
        <end position="223"/>
    </location>
</feature>
<dbReference type="GO" id="GO:0005634">
    <property type="term" value="C:nucleus"/>
    <property type="evidence" value="ECO:0007669"/>
    <property type="project" value="InterPro"/>
</dbReference>
<dbReference type="Proteomes" id="UP001652680">
    <property type="component" value="Unassembled WGS sequence"/>
</dbReference>
<feature type="compositionally biased region" description="Acidic residues" evidence="1">
    <location>
        <begin position="224"/>
        <end position="241"/>
    </location>
</feature>
<feature type="region of interest" description="Disordered" evidence="1">
    <location>
        <begin position="194"/>
        <end position="251"/>
    </location>
</feature>
<evidence type="ECO:0000256" key="1">
    <source>
        <dbReference type="SAM" id="MobiDB-lite"/>
    </source>
</evidence>
<protein>
    <submittedName>
        <fullName evidence="4">Uncharacterized protein LOC108039957</fullName>
    </submittedName>
</protein>
<evidence type="ECO:0000313" key="2">
    <source>
        <dbReference type="EnsemblMetazoa" id="XP_016972641.1"/>
    </source>
</evidence>
<name>A0A6P4EH71_DRORH</name>
<dbReference type="Gene3D" id="3.80.10.10">
    <property type="entry name" value="Ribonuclease Inhibitor"/>
    <property type="match status" value="1"/>
</dbReference>
<reference evidence="4" key="2">
    <citation type="submission" date="2025-04" db="UniProtKB">
        <authorList>
            <consortium name="RefSeq"/>
        </authorList>
    </citation>
    <scope>IDENTIFICATION</scope>
</reference>
<gene>
    <name evidence="4" type="primary">LOC108039957</name>
    <name evidence="2" type="synonym">108039957</name>
</gene>
<feature type="compositionally biased region" description="Acidic residues" evidence="1">
    <location>
        <begin position="199"/>
        <end position="210"/>
    </location>
</feature>
<dbReference type="RefSeq" id="XP_016972641.1">
    <property type="nucleotide sequence ID" value="XM_017117152.1"/>
</dbReference>
<dbReference type="PANTHER" id="PTHR47684">
    <property type="entry name" value="PROTEIN TONSOKU"/>
    <property type="match status" value="1"/>
</dbReference>
<evidence type="ECO:0000313" key="4">
    <source>
        <dbReference type="RefSeq" id="XP_016972641.1"/>
    </source>
</evidence>
<feature type="region of interest" description="Disordered" evidence="1">
    <location>
        <begin position="263"/>
        <end position="344"/>
    </location>
</feature>
<dbReference type="SUPFAM" id="SSF52047">
    <property type="entry name" value="RNI-like"/>
    <property type="match status" value="1"/>
</dbReference>
<dbReference type="GO" id="GO:0040029">
    <property type="term" value="P:epigenetic regulation of gene expression"/>
    <property type="evidence" value="ECO:0007669"/>
    <property type="project" value="InterPro"/>
</dbReference>
<keyword evidence="3" id="KW-1185">Reference proteome</keyword>
<dbReference type="AlphaFoldDB" id="A0A6P4EH71"/>
<dbReference type="InterPro" id="IPR044227">
    <property type="entry name" value="TONSOKU"/>
</dbReference>
<accession>A0A6P4EH71</accession>
<dbReference type="OrthoDB" id="341587at2759"/>
<dbReference type="GO" id="GO:0072423">
    <property type="term" value="P:response to DNA damage checkpoint signaling"/>
    <property type="evidence" value="ECO:0007669"/>
    <property type="project" value="InterPro"/>
</dbReference>
<proteinExistence type="predicted"/>
<dbReference type="EnsemblMetazoa" id="XM_017117152.2">
    <property type="protein sequence ID" value="XP_016972641.1"/>
    <property type="gene ID" value="LOC108039957"/>
</dbReference>
<dbReference type="InterPro" id="IPR032675">
    <property type="entry name" value="LRR_dom_sf"/>
</dbReference>
<dbReference type="PANTHER" id="PTHR47684:SF1">
    <property type="entry name" value="PROTEIN TONSOKU"/>
    <property type="match status" value="1"/>
</dbReference>
<reference evidence="3" key="1">
    <citation type="journal article" date="2021" name="Elife">
        <title>Highly contiguous assemblies of 101 drosophilid genomes.</title>
        <authorList>
            <person name="Kim B.Y."/>
            <person name="Wang J.R."/>
            <person name="Miller D.E."/>
            <person name="Barmina O."/>
            <person name="Delaney E."/>
            <person name="Thompson A."/>
            <person name="Comeault A.A."/>
            <person name="Peede D."/>
            <person name="D'Agostino E.R."/>
            <person name="Pelaez J."/>
            <person name="Aguilar J.M."/>
            <person name="Haji D."/>
            <person name="Matsunaga T."/>
            <person name="Armstrong E.E."/>
            <person name="Zych M."/>
            <person name="Ogawa Y."/>
            <person name="Stamenkovic-Radak M."/>
            <person name="Jelic M."/>
            <person name="Veselinovic M.S."/>
            <person name="Tanaskovic M."/>
            <person name="Eric P."/>
            <person name="Gao J.J."/>
            <person name="Katoh T.K."/>
            <person name="Toda M.J."/>
            <person name="Watabe H."/>
            <person name="Watada M."/>
            <person name="Davis J.S."/>
            <person name="Moyle L.C."/>
            <person name="Manoli G."/>
            <person name="Bertolini E."/>
            <person name="Kostal V."/>
            <person name="Hawley R.S."/>
            <person name="Takahashi A."/>
            <person name="Jones C.D."/>
            <person name="Price D.K."/>
            <person name="Whiteman N."/>
            <person name="Kopp A."/>
            <person name="Matute D.R."/>
            <person name="Petrov D.A."/>
        </authorList>
    </citation>
    <scope>NUCLEOTIDE SEQUENCE [LARGE SCALE GENOMIC DNA]</scope>
</reference>